<feature type="region of interest" description="Disordered" evidence="1">
    <location>
        <begin position="248"/>
        <end position="267"/>
    </location>
</feature>
<dbReference type="OrthoDB" id="10356662at2759"/>
<keyword evidence="2" id="KW-0812">Transmembrane</keyword>
<feature type="compositionally biased region" description="Basic and acidic residues" evidence="1">
    <location>
        <begin position="375"/>
        <end position="401"/>
    </location>
</feature>
<dbReference type="InParanoid" id="D7FXK4"/>
<keyword evidence="4" id="KW-1185">Reference proteome</keyword>
<evidence type="ECO:0000256" key="2">
    <source>
        <dbReference type="SAM" id="Phobius"/>
    </source>
</evidence>
<organism evidence="3 4">
    <name type="scientific">Ectocarpus siliculosus</name>
    <name type="common">Brown alga</name>
    <name type="synonym">Conferva siliculosa</name>
    <dbReference type="NCBI Taxonomy" id="2880"/>
    <lineage>
        <taxon>Eukaryota</taxon>
        <taxon>Sar</taxon>
        <taxon>Stramenopiles</taxon>
        <taxon>Ochrophyta</taxon>
        <taxon>PX clade</taxon>
        <taxon>Phaeophyceae</taxon>
        <taxon>Ectocarpales</taxon>
        <taxon>Ectocarpaceae</taxon>
        <taxon>Ectocarpus</taxon>
    </lineage>
</organism>
<dbReference type="Proteomes" id="UP000002630">
    <property type="component" value="Linkage Group LG07"/>
</dbReference>
<accession>D7FXK4</accession>
<protein>
    <submittedName>
        <fullName evidence="3">Uncharacterized protein</fullName>
    </submittedName>
</protein>
<dbReference type="AlphaFoldDB" id="D7FXK4"/>
<dbReference type="EMBL" id="FN649732">
    <property type="protein sequence ID" value="CBJ26445.1"/>
    <property type="molecule type" value="Genomic_DNA"/>
</dbReference>
<dbReference type="EMBL" id="FN648520">
    <property type="protein sequence ID" value="CBJ26445.1"/>
    <property type="molecule type" value="Genomic_DNA"/>
</dbReference>
<gene>
    <name evidence="3" type="ORF">Esi_0033_0068</name>
</gene>
<evidence type="ECO:0000313" key="3">
    <source>
        <dbReference type="EMBL" id="CBJ26445.1"/>
    </source>
</evidence>
<proteinExistence type="predicted"/>
<evidence type="ECO:0000313" key="4">
    <source>
        <dbReference type="Proteomes" id="UP000002630"/>
    </source>
</evidence>
<feature type="transmembrane region" description="Helical" evidence="2">
    <location>
        <begin position="280"/>
        <end position="301"/>
    </location>
</feature>
<feature type="region of interest" description="Disordered" evidence="1">
    <location>
        <begin position="352"/>
        <end position="401"/>
    </location>
</feature>
<keyword evidence="2" id="KW-1133">Transmembrane helix</keyword>
<evidence type="ECO:0000256" key="1">
    <source>
        <dbReference type="SAM" id="MobiDB-lite"/>
    </source>
</evidence>
<feature type="compositionally biased region" description="Low complexity" evidence="1">
    <location>
        <begin position="248"/>
        <end position="265"/>
    </location>
</feature>
<sequence length="401" mass="41515">MLPDDSLFLGRSLATECTTVVISSAGDESRSMPVDLSGMYYDVGMTLDNRPVFFSTNDTATSESVMYWTGGVSIAIEGEPDFGRQRHLTNNAQPRGDNDGDALALSARGRGGSVAAREEEGRALAACDSGGWILRESDGGYPAYMVFDCASHPVDISSGVWYKIPSRGDSAETMDASFAAVCLNSENNDGPSPASSEMTNSPAVEIVGFATVSPGATVEVEDVFDRGSSSSSPGVDDPLGWLASTVGASSSSRGGLTSSGGSVLGQDTVESDDSGVVTGLFISTGIFVAVVAGAVIIFNIVRRRKQTQSPSRRIVTPSTNATNVVAGGNASGGGGGEEKTGTVEDAVAIDIGTTADEKTEEVLDRPEGGHGLAVDPKRRLPEQPQDDKQPPAVVADKKTEE</sequence>
<name>D7FXK4_ECTSI</name>
<reference evidence="3 4" key="1">
    <citation type="journal article" date="2010" name="Nature">
        <title>The Ectocarpus genome and the independent evolution of multicellularity in brown algae.</title>
        <authorList>
            <person name="Cock J.M."/>
            <person name="Sterck L."/>
            <person name="Rouze P."/>
            <person name="Scornet D."/>
            <person name="Allen A.E."/>
            <person name="Amoutzias G."/>
            <person name="Anthouard V."/>
            <person name="Artiguenave F."/>
            <person name="Aury J.M."/>
            <person name="Badger J.H."/>
            <person name="Beszteri B."/>
            <person name="Billiau K."/>
            <person name="Bonnet E."/>
            <person name="Bothwell J.H."/>
            <person name="Bowler C."/>
            <person name="Boyen C."/>
            <person name="Brownlee C."/>
            <person name="Carrano C.J."/>
            <person name="Charrier B."/>
            <person name="Cho G.Y."/>
            <person name="Coelho S.M."/>
            <person name="Collen J."/>
            <person name="Corre E."/>
            <person name="Da Silva C."/>
            <person name="Delage L."/>
            <person name="Delaroque N."/>
            <person name="Dittami S.M."/>
            <person name="Doulbeau S."/>
            <person name="Elias M."/>
            <person name="Farnham G."/>
            <person name="Gachon C.M."/>
            <person name="Gschloessl B."/>
            <person name="Heesch S."/>
            <person name="Jabbari K."/>
            <person name="Jubin C."/>
            <person name="Kawai H."/>
            <person name="Kimura K."/>
            <person name="Kloareg B."/>
            <person name="Kupper F.C."/>
            <person name="Lang D."/>
            <person name="Le Bail A."/>
            <person name="Leblanc C."/>
            <person name="Lerouge P."/>
            <person name="Lohr M."/>
            <person name="Lopez P.J."/>
            <person name="Martens C."/>
            <person name="Maumus F."/>
            <person name="Michel G."/>
            <person name="Miranda-Saavedra D."/>
            <person name="Morales J."/>
            <person name="Moreau H."/>
            <person name="Motomura T."/>
            <person name="Nagasato C."/>
            <person name="Napoli C.A."/>
            <person name="Nelson D.R."/>
            <person name="Nyvall-Collen P."/>
            <person name="Peters A.F."/>
            <person name="Pommier C."/>
            <person name="Potin P."/>
            <person name="Poulain J."/>
            <person name="Quesneville H."/>
            <person name="Read B."/>
            <person name="Rensing S.A."/>
            <person name="Ritter A."/>
            <person name="Rousvoal S."/>
            <person name="Samanta M."/>
            <person name="Samson G."/>
            <person name="Schroeder D.C."/>
            <person name="Segurens B."/>
            <person name="Strittmatter M."/>
            <person name="Tonon T."/>
            <person name="Tregear J.W."/>
            <person name="Valentin K."/>
            <person name="von Dassow P."/>
            <person name="Yamagishi T."/>
            <person name="Van de Peer Y."/>
            <person name="Wincker P."/>
        </authorList>
    </citation>
    <scope>NUCLEOTIDE SEQUENCE [LARGE SCALE GENOMIC DNA]</scope>
    <source>
        <strain evidence="4">Ec32 / CCAP1310/4</strain>
    </source>
</reference>
<feature type="compositionally biased region" description="Basic and acidic residues" evidence="1">
    <location>
        <begin position="355"/>
        <end position="368"/>
    </location>
</feature>
<keyword evidence="2" id="KW-0472">Membrane</keyword>